<dbReference type="AlphaFoldDB" id="A0AA42LPH6"/>
<gene>
    <name evidence="8" type="ORF">N5D93_15055</name>
</gene>
<feature type="domain" description="Acyl-CoA oxidase/dehydrogenase middle" evidence="6">
    <location>
        <begin position="137"/>
        <end position="229"/>
    </location>
</feature>
<evidence type="ECO:0000259" key="5">
    <source>
        <dbReference type="Pfam" id="PF00441"/>
    </source>
</evidence>
<dbReference type="PANTHER" id="PTHR43884:SF12">
    <property type="entry name" value="ISOVALERYL-COA DEHYDROGENASE, MITOCHONDRIAL-RELATED"/>
    <property type="match status" value="1"/>
</dbReference>
<dbReference type="PANTHER" id="PTHR43884">
    <property type="entry name" value="ACYL-COA DEHYDROGENASE"/>
    <property type="match status" value="1"/>
</dbReference>
<reference evidence="8" key="1">
    <citation type="submission" date="2022-09" db="EMBL/GenBank/DDBJ databases">
        <title>Intensive care unit water sources are persistently colonized with multi-drug resistant bacteria and are the site of extensive horizontal gene transfer of antibiotic resistance genes.</title>
        <authorList>
            <person name="Diorio-Toth L."/>
        </authorList>
    </citation>
    <scope>NUCLEOTIDE SEQUENCE</scope>
    <source>
        <strain evidence="8">GD03843</strain>
    </source>
</reference>
<dbReference type="SUPFAM" id="SSF47203">
    <property type="entry name" value="Acyl-CoA dehydrogenase C-terminal domain-like"/>
    <property type="match status" value="1"/>
</dbReference>
<dbReference type="EMBL" id="JAOCDZ010000009">
    <property type="protein sequence ID" value="MDH0737128.1"/>
    <property type="molecule type" value="Genomic_DNA"/>
</dbReference>
<dbReference type="CDD" id="cd00567">
    <property type="entry name" value="ACAD"/>
    <property type="match status" value="1"/>
</dbReference>
<dbReference type="PROSITE" id="PS00072">
    <property type="entry name" value="ACYL_COA_DH_1"/>
    <property type="match status" value="1"/>
</dbReference>
<dbReference type="Gene3D" id="1.20.140.10">
    <property type="entry name" value="Butyryl-CoA Dehydrogenase, subunit A, domain 3"/>
    <property type="match status" value="1"/>
</dbReference>
<organism evidence="8 9">
    <name type="scientific">Achromobacter spanius</name>
    <dbReference type="NCBI Taxonomy" id="217203"/>
    <lineage>
        <taxon>Bacteria</taxon>
        <taxon>Pseudomonadati</taxon>
        <taxon>Pseudomonadota</taxon>
        <taxon>Betaproteobacteria</taxon>
        <taxon>Burkholderiales</taxon>
        <taxon>Alcaligenaceae</taxon>
        <taxon>Achromobacter</taxon>
    </lineage>
</organism>
<dbReference type="InterPro" id="IPR037069">
    <property type="entry name" value="AcylCoA_DH/ox_N_sf"/>
</dbReference>
<dbReference type="SUPFAM" id="SSF56645">
    <property type="entry name" value="Acyl-CoA dehydrogenase NM domain-like"/>
    <property type="match status" value="1"/>
</dbReference>
<feature type="domain" description="Acyl-CoA dehydrogenase/oxidase N-terminal" evidence="7">
    <location>
        <begin position="19"/>
        <end position="131"/>
    </location>
</feature>
<proteinExistence type="inferred from homology"/>
<dbReference type="InterPro" id="IPR009075">
    <property type="entry name" value="AcylCo_DH/oxidase_C"/>
</dbReference>
<accession>A0AA42LPH6</accession>
<dbReference type="InterPro" id="IPR006091">
    <property type="entry name" value="Acyl-CoA_Oxase/DH_mid-dom"/>
</dbReference>
<evidence type="ECO:0000256" key="3">
    <source>
        <dbReference type="ARBA" id="ARBA00022630"/>
    </source>
</evidence>
<evidence type="ECO:0000259" key="6">
    <source>
        <dbReference type="Pfam" id="PF02770"/>
    </source>
</evidence>
<name>A0AA42LPH6_9BURK</name>
<evidence type="ECO:0000259" key="7">
    <source>
        <dbReference type="Pfam" id="PF02771"/>
    </source>
</evidence>
<comment type="similarity">
    <text evidence="2">Belongs to the acyl-CoA dehydrogenase family.</text>
</comment>
<dbReference type="Pfam" id="PF02771">
    <property type="entry name" value="Acyl-CoA_dh_N"/>
    <property type="match status" value="1"/>
</dbReference>
<dbReference type="GO" id="GO:0033539">
    <property type="term" value="P:fatty acid beta-oxidation using acyl-CoA dehydrogenase"/>
    <property type="evidence" value="ECO:0007669"/>
    <property type="project" value="TreeGrafter"/>
</dbReference>
<evidence type="ECO:0000313" key="9">
    <source>
        <dbReference type="Proteomes" id="UP001161094"/>
    </source>
</evidence>
<protein>
    <submittedName>
        <fullName evidence="8">Acyl-CoA/acyl-ACP dehydrogenase</fullName>
    </submittedName>
</protein>
<evidence type="ECO:0000256" key="4">
    <source>
        <dbReference type="ARBA" id="ARBA00022827"/>
    </source>
</evidence>
<keyword evidence="3" id="KW-0285">Flavoprotein</keyword>
<dbReference type="RefSeq" id="WP_279995684.1">
    <property type="nucleotide sequence ID" value="NZ_JAOCDZ010000009.1"/>
</dbReference>
<dbReference type="InterPro" id="IPR006089">
    <property type="entry name" value="Acyl-CoA_DH_CS"/>
</dbReference>
<sequence length="402" mass="42809">MTSLKGTRGFFAQIDALLTPAEQQIVAQASDFCRRRIAADTLAAFGAHQPYPIAILEEWAALGFLALQAPQSVGGFDASFLCKIRLAQEVALYSFATAFSLNNLQGSVTRVARAGSARQQQAYLAGLVRGDLLGAPALTEPQAGSDLGALAMTAKKCDSGWLLSGTKTWVTNGQIVNLPLVLARRLDSADGEAGIASFLVHLDASASTCIRREIQTVGGSSFRAAEIELHEHFVPDWAEFGAQDDAFKASMAAINAARVHVAAMCTATLYSALAETVAYCSERTAFGEPLIGHQGLRWELAEVATRLEAANALVVLAARHLNDGNAAVTLAAQAKKFAVDTAIWGVDQCMRCVGAVGTTNTMRLSMHQAELRFAAYTDGTGQLLLDRVGKNLAREYCRTRLG</sequence>
<dbReference type="InterPro" id="IPR046373">
    <property type="entry name" value="Acyl-CoA_Oxase/DH_mid-dom_sf"/>
</dbReference>
<keyword evidence="4" id="KW-0274">FAD</keyword>
<evidence type="ECO:0000313" key="8">
    <source>
        <dbReference type="EMBL" id="MDH0737128.1"/>
    </source>
</evidence>
<dbReference type="InterPro" id="IPR036250">
    <property type="entry name" value="AcylCo_DH-like_C"/>
</dbReference>
<evidence type="ECO:0000256" key="2">
    <source>
        <dbReference type="ARBA" id="ARBA00009347"/>
    </source>
</evidence>
<dbReference type="Pfam" id="PF00441">
    <property type="entry name" value="Acyl-CoA_dh_1"/>
    <property type="match status" value="1"/>
</dbReference>
<dbReference type="Gene3D" id="2.40.110.10">
    <property type="entry name" value="Butyryl-CoA Dehydrogenase, subunit A, domain 2"/>
    <property type="match status" value="1"/>
</dbReference>
<dbReference type="GO" id="GO:0003995">
    <property type="term" value="F:acyl-CoA dehydrogenase activity"/>
    <property type="evidence" value="ECO:0007669"/>
    <property type="project" value="InterPro"/>
</dbReference>
<comment type="caution">
    <text evidence="8">The sequence shown here is derived from an EMBL/GenBank/DDBJ whole genome shotgun (WGS) entry which is preliminary data.</text>
</comment>
<feature type="domain" description="Acyl-CoA dehydrogenase/oxidase C-terminal" evidence="5">
    <location>
        <begin position="247"/>
        <end position="392"/>
    </location>
</feature>
<comment type="cofactor">
    <cofactor evidence="1">
        <name>FAD</name>
        <dbReference type="ChEBI" id="CHEBI:57692"/>
    </cofactor>
</comment>
<dbReference type="GO" id="GO:0050660">
    <property type="term" value="F:flavin adenine dinucleotide binding"/>
    <property type="evidence" value="ECO:0007669"/>
    <property type="project" value="InterPro"/>
</dbReference>
<dbReference type="Gene3D" id="1.10.540.10">
    <property type="entry name" value="Acyl-CoA dehydrogenase/oxidase, N-terminal domain"/>
    <property type="match status" value="1"/>
</dbReference>
<dbReference type="InterPro" id="IPR013786">
    <property type="entry name" value="AcylCoA_DH/ox_N"/>
</dbReference>
<dbReference type="Proteomes" id="UP001161094">
    <property type="component" value="Unassembled WGS sequence"/>
</dbReference>
<dbReference type="InterPro" id="IPR009100">
    <property type="entry name" value="AcylCoA_DH/oxidase_NM_dom_sf"/>
</dbReference>
<dbReference type="GO" id="GO:0046359">
    <property type="term" value="P:butyrate catabolic process"/>
    <property type="evidence" value="ECO:0007669"/>
    <property type="project" value="TreeGrafter"/>
</dbReference>
<evidence type="ECO:0000256" key="1">
    <source>
        <dbReference type="ARBA" id="ARBA00001974"/>
    </source>
</evidence>
<dbReference type="Pfam" id="PF02770">
    <property type="entry name" value="Acyl-CoA_dh_M"/>
    <property type="match status" value="1"/>
</dbReference>